<accession>A0A0A8XVP0</accession>
<name>A0A0A8XVP0_ARUDO</name>
<sequence>MTFESVELLRKATTEYSIKHRVDIKMPRNDRQRIRAHVQKDVPGTYMLPLTVGSRISW</sequence>
<dbReference type="EMBL" id="GBRH01279954">
    <property type="protein sequence ID" value="JAD17941.1"/>
    <property type="molecule type" value="Transcribed_RNA"/>
</dbReference>
<organism evidence="1">
    <name type="scientific">Arundo donax</name>
    <name type="common">Giant reed</name>
    <name type="synonym">Donax arundinaceus</name>
    <dbReference type="NCBI Taxonomy" id="35708"/>
    <lineage>
        <taxon>Eukaryota</taxon>
        <taxon>Viridiplantae</taxon>
        <taxon>Streptophyta</taxon>
        <taxon>Embryophyta</taxon>
        <taxon>Tracheophyta</taxon>
        <taxon>Spermatophyta</taxon>
        <taxon>Magnoliopsida</taxon>
        <taxon>Liliopsida</taxon>
        <taxon>Poales</taxon>
        <taxon>Poaceae</taxon>
        <taxon>PACMAD clade</taxon>
        <taxon>Arundinoideae</taxon>
        <taxon>Arundineae</taxon>
        <taxon>Arundo</taxon>
    </lineage>
</organism>
<dbReference type="AlphaFoldDB" id="A0A0A8XVP0"/>
<protein>
    <submittedName>
        <fullName evidence="1">Uncharacterized protein</fullName>
    </submittedName>
</protein>
<reference evidence="1" key="2">
    <citation type="journal article" date="2015" name="Data Brief">
        <title>Shoot transcriptome of the giant reed, Arundo donax.</title>
        <authorList>
            <person name="Barrero R.A."/>
            <person name="Guerrero F.D."/>
            <person name="Moolhuijzen P."/>
            <person name="Goolsby J.A."/>
            <person name="Tidwell J."/>
            <person name="Bellgard S.E."/>
            <person name="Bellgard M.I."/>
        </authorList>
    </citation>
    <scope>NUCLEOTIDE SEQUENCE</scope>
    <source>
        <tissue evidence="1">Shoot tissue taken approximately 20 cm above the soil surface</tissue>
    </source>
</reference>
<evidence type="ECO:0000313" key="1">
    <source>
        <dbReference type="EMBL" id="JAD17941.1"/>
    </source>
</evidence>
<reference evidence="1" key="1">
    <citation type="submission" date="2014-09" db="EMBL/GenBank/DDBJ databases">
        <authorList>
            <person name="Magalhaes I.L.F."/>
            <person name="Oliveira U."/>
            <person name="Santos F.R."/>
            <person name="Vidigal T.H.D.A."/>
            <person name="Brescovit A.D."/>
            <person name="Santos A.J."/>
        </authorList>
    </citation>
    <scope>NUCLEOTIDE SEQUENCE</scope>
    <source>
        <tissue evidence="1">Shoot tissue taken approximately 20 cm above the soil surface</tissue>
    </source>
</reference>
<proteinExistence type="predicted"/>